<dbReference type="GO" id="GO:0005737">
    <property type="term" value="C:cytoplasm"/>
    <property type="evidence" value="ECO:0007669"/>
    <property type="project" value="TreeGrafter"/>
</dbReference>
<dbReference type="PROSITE" id="PS51186">
    <property type="entry name" value="GNAT"/>
    <property type="match status" value="1"/>
</dbReference>
<evidence type="ECO:0000256" key="1">
    <source>
        <dbReference type="ARBA" id="ARBA00022679"/>
    </source>
</evidence>
<dbReference type="Gene3D" id="3.40.630.30">
    <property type="match status" value="1"/>
</dbReference>
<dbReference type="EMBL" id="LN831776">
    <property type="protein sequence ID" value="CQR56265.1"/>
    <property type="molecule type" value="Genomic_DNA"/>
</dbReference>
<dbReference type="Proteomes" id="UP000033163">
    <property type="component" value="Chromosome I"/>
</dbReference>
<sequence>MIRKLGEADHAPLMTLVSKDPALNLFIIGDVENFGFEQEFMELWGDFREEDGQLIAVLLRFYGSFIPYADGPFDAAGFAALMQAGPKFEMVSGSAETVQAVAEHLNIRKEKQMRFAELRELNSTLDTTAASAHAIRQATTDDVDAICSLTDQIEEFDNNPEDSRSSLRKTLETGTGRTYYMEQDGKVIATASTAAESSMSAMVVAVATHPAYRGRGLASRLVARLSADMLHEGRTPCLFYNDPQAALIYRKLGYQDIGFWTMLYV</sequence>
<dbReference type="CDD" id="cd04301">
    <property type="entry name" value="NAT_SF"/>
    <property type="match status" value="1"/>
</dbReference>
<evidence type="ECO:0000313" key="4">
    <source>
        <dbReference type="EMBL" id="CQR56265.1"/>
    </source>
</evidence>
<gene>
    <name evidence="4" type="ORF">PRIO_3862</name>
</gene>
<evidence type="ECO:0000256" key="2">
    <source>
        <dbReference type="ARBA" id="ARBA00023315"/>
    </source>
</evidence>
<protein>
    <submittedName>
        <fullName evidence="4">Acetyltransferase</fullName>
    </submittedName>
</protein>
<keyword evidence="2" id="KW-0012">Acyltransferase</keyword>
<dbReference type="PATRIC" id="fig|1073571.4.peg.4124"/>
<dbReference type="HOGENOM" id="CLU_087533_0_0_9"/>
<name>A0A0E4HCB8_9BACL</name>
<accession>A0A0E4HCB8</accession>
<dbReference type="KEGG" id="pri:PRIO_3862"/>
<dbReference type="InterPro" id="IPR016181">
    <property type="entry name" value="Acyl_CoA_acyltransferase"/>
</dbReference>
<evidence type="ECO:0000313" key="5">
    <source>
        <dbReference type="Proteomes" id="UP000033163"/>
    </source>
</evidence>
<evidence type="ECO:0000259" key="3">
    <source>
        <dbReference type="PROSITE" id="PS51186"/>
    </source>
</evidence>
<dbReference type="InterPro" id="IPR027365">
    <property type="entry name" value="GNAT_acetyltra_YdfB-like"/>
</dbReference>
<dbReference type="GO" id="GO:0008080">
    <property type="term" value="F:N-acetyltransferase activity"/>
    <property type="evidence" value="ECO:0007669"/>
    <property type="project" value="InterPro"/>
</dbReference>
<dbReference type="InterPro" id="IPR045039">
    <property type="entry name" value="NSI-like"/>
</dbReference>
<keyword evidence="1 4" id="KW-0808">Transferase</keyword>
<dbReference type="RefSeq" id="WP_020426577.1">
    <property type="nucleotide sequence ID" value="NZ_AGBD01000176.1"/>
</dbReference>
<dbReference type="SUPFAM" id="SSF55729">
    <property type="entry name" value="Acyl-CoA N-acyltransferases (Nat)"/>
    <property type="match status" value="1"/>
</dbReference>
<reference evidence="5" key="1">
    <citation type="submission" date="2015-03" db="EMBL/GenBank/DDBJ databases">
        <authorList>
            <person name="Wibberg D."/>
        </authorList>
    </citation>
    <scope>NUCLEOTIDE SEQUENCE [LARGE SCALE GENOMIC DNA]</scope>
</reference>
<feature type="domain" description="N-acetyltransferase" evidence="3">
    <location>
        <begin position="133"/>
        <end position="265"/>
    </location>
</feature>
<dbReference type="AlphaFoldDB" id="A0A0E4HCB8"/>
<dbReference type="Pfam" id="PF12746">
    <property type="entry name" value="GNAT_acetyltran"/>
    <property type="match status" value="1"/>
</dbReference>
<organism evidence="4 5">
    <name type="scientific">Paenibacillus riograndensis SBR5</name>
    <dbReference type="NCBI Taxonomy" id="1073571"/>
    <lineage>
        <taxon>Bacteria</taxon>
        <taxon>Bacillati</taxon>
        <taxon>Bacillota</taxon>
        <taxon>Bacilli</taxon>
        <taxon>Bacillales</taxon>
        <taxon>Paenibacillaceae</taxon>
        <taxon>Paenibacillus</taxon>
        <taxon>Paenibacillus sonchi group</taxon>
    </lineage>
</organism>
<proteinExistence type="predicted"/>
<dbReference type="PANTHER" id="PTHR43626">
    <property type="entry name" value="ACYL-COA N-ACYLTRANSFERASE"/>
    <property type="match status" value="1"/>
</dbReference>
<dbReference type="PANTHER" id="PTHR43626:SF4">
    <property type="entry name" value="GCN5-RELATED N-ACETYLTRANSFERASE 2, CHLOROPLASTIC"/>
    <property type="match status" value="1"/>
</dbReference>
<dbReference type="InterPro" id="IPR000182">
    <property type="entry name" value="GNAT_dom"/>
</dbReference>